<dbReference type="Proteomes" id="UP001295463">
    <property type="component" value="Chromosome"/>
</dbReference>
<sequence length="167" mass="19099">MFERFQQLGNILHNENRCARTFHYVHKWPPQLFSRITVAVFVKQTEALARRTADYYISLRDYCFWGLKNIDYIPDSAVIAEVRIVGFCCVLVEIIGPYRLKAMSGELGKSESHTARASEKVNKLGLIPVFQELAAYPGMVNGFLFGDNRDIILIIDAFLVCRHLNSP</sequence>
<evidence type="ECO:0000313" key="1">
    <source>
        <dbReference type="EMBL" id="CAH2031502.1"/>
    </source>
</evidence>
<reference evidence="1 2" key="1">
    <citation type="submission" date="2022-03" db="EMBL/GenBank/DDBJ databases">
        <authorList>
            <person name="Koch H."/>
        </authorList>
    </citation>
    <scope>NUCLEOTIDE SEQUENCE [LARGE SCALE GENOMIC DNA]</scope>
    <source>
        <strain evidence="1 2">G1</strain>
    </source>
</reference>
<gene>
    <name evidence="1" type="ORF">GEAMG1_1670</name>
</gene>
<evidence type="ECO:0000313" key="2">
    <source>
        <dbReference type="Proteomes" id="UP001295463"/>
    </source>
</evidence>
<accession>A0ABM9DA62</accession>
<dbReference type="EMBL" id="OW150024">
    <property type="protein sequence ID" value="CAH2031502.1"/>
    <property type="molecule type" value="Genomic_DNA"/>
</dbReference>
<protein>
    <submittedName>
        <fullName evidence="1">Uncharacterized protein</fullName>
    </submittedName>
</protein>
<name>A0ABM9DA62_9BACT</name>
<organism evidence="1 2">
    <name type="scientific">Trichlorobacter ammonificans</name>
    <dbReference type="NCBI Taxonomy" id="2916410"/>
    <lineage>
        <taxon>Bacteria</taxon>
        <taxon>Pseudomonadati</taxon>
        <taxon>Thermodesulfobacteriota</taxon>
        <taxon>Desulfuromonadia</taxon>
        <taxon>Geobacterales</taxon>
        <taxon>Geobacteraceae</taxon>
        <taxon>Trichlorobacter</taxon>
    </lineage>
</organism>
<keyword evidence="2" id="KW-1185">Reference proteome</keyword>
<proteinExistence type="predicted"/>